<evidence type="ECO:0000259" key="1">
    <source>
        <dbReference type="Pfam" id="PF06985"/>
    </source>
</evidence>
<dbReference type="HOGENOM" id="CLU_037662_0_0_1"/>
<dbReference type="VEuPathDB" id="FungiDB:PV10_03533"/>
<dbReference type="RefSeq" id="XP_016227516.1">
    <property type="nucleotide sequence ID" value="XM_016367998.1"/>
</dbReference>
<dbReference type="Proteomes" id="UP000054302">
    <property type="component" value="Unassembled WGS sequence"/>
</dbReference>
<protein>
    <recommendedName>
        <fullName evidence="1">Heterokaryon incompatibility domain-containing protein</fullName>
    </recommendedName>
</protein>
<dbReference type="InterPro" id="IPR052895">
    <property type="entry name" value="HetReg/Transcr_Mod"/>
</dbReference>
<dbReference type="OrthoDB" id="4360777at2759"/>
<evidence type="ECO:0000313" key="3">
    <source>
        <dbReference type="Proteomes" id="UP000054302"/>
    </source>
</evidence>
<dbReference type="PANTHER" id="PTHR24148">
    <property type="entry name" value="ANKYRIN REPEAT DOMAIN-CONTAINING PROTEIN 39 HOMOLOG-RELATED"/>
    <property type="match status" value="1"/>
</dbReference>
<organism evidence="2 3">
    <name type="scientific">Exophiala mesophila</name>
    <name type="common">Black yeast-like fungus</name>
    <dbReference type="NCBI Taxonomy" id="212818"/>
    <lineage>
        <taxon>Eukaryota</taxon>
        <taxon>Fungi</taxon>
        <taxon>Dikarya</taxon>
        <taxon>Ascomycota</taxon>
        <taxon>Pezizomycotina</taxon>
        <taxon>Eurotiomycetes</taxon>
        <taxon>Chaetothyriomycetidae</taxon>
        <taxon>Chaetothyriales</taxon>
        <taxon>Herpotrichiellaceae</taxon>
        <taxon>Exophiala</taxon>
    </lineage>
</organism>
<dbReference type="OMA" id="CWIDTIC"/>
<dbReference type="EMBL" id="KN847521">
    <property type="protein sequence ID" value="KIV95942.1"/>
    <property type="molecule type" value="Genomic_DNA"/>
</dbReference>
<feature type="domain" description="Heterokaryon incompatibility" evidence="1">
    <location>
        <begin position="53"/>
        <end position="173"/>
    </location>
</feature>
<sequence length="569" mass="63605">MASFRLIEIATGQVSRYSLGNSPPYLAASHAWSEQRFPLGVSFLDSAGRKAIIATNDQRFAGGVDYCWVDTICIDQNSDADMNEQIPLMGQIFGGALAVVMILSCDLQMCQKDIDLLSRRLEPAVWMREEEAWKESGTKWQNGKGRELLHLGMRGLARVTTTAWATRVWTLQEYILASQVIWIGSDLVSLKINDILFAALPDICDTLSIDECITDEFDRLYGYLSGMATQRLDRSQDWCDPTRVMELLGNRSAELPRDEVYGIMAASGVEILPETTEIREDAWSKWFEQAILQGHMRWLLMPVASSTALTHRGKQSCILPPFEMRHKLSAGSALNKVEPLGRVRMEQGTAIIDARWIGDCTIKKRLGTVHEPIPNRIHRDITLILFSKGRLARASKIARAFGAGRYNERQLEMIAQLLTRNWRWAVKAVRQGSEASFRMRGLSARNETVWTDFVEFQMGQMPGINEGIAYLVDVSHQSLVVETVIVLPPDRPVPTARLGVIDLGARTVDKRNIFMIVSGHDDSSSSVLHKVAVTLPITGDYEAHIARLPLQEFAIGGEKCSTCLDQALA</sequence>
<gene>
    <name evidence="2" type="ORF">PV10_03533</name>
</gene>
<dbReference type="AlphaFoldDB" id="A0A0D1ZMT8"/>
<keyword evidence="3" id="KW-1185">Reference proteome</keyword>
<evidence type="ECO:0000313" key="2">
    <source>
        <dbReference type="EMBL" id="KIV95942.1"/>
    </source>
</evidence>
<dbReference type="InterPro" id="IPR010730">
    <property type="entry name" value="HET"/>
</dbReference>
<dbReference type="GeneID" id="27321378"/>
<accession>A0A0D1ZMT8</accession>
<dbReference type="PANTHER" id="PTHR24148:SF73">
    <property type="entry name" value="HET DOMAIN PROTEIN (AFU_ORTHOLOGUE AFUA_8G01020)"/>
    <property type="match status" value="1"/>
</dbReference>
<reference evidence="2 3" key="1">
    <citation type="submission" date="2015-01" db="EMBL/GenBank/DDBJ databases">
        <title>The Genome Sequence of Exophiala mesophila CBS40295.</title>
        <authorList>
            <consortium name="The Broad Institute Genomics Platform"/>
            <person name="Cuomo C."/>
            <person name="de Hoog S."/>
            <person name="Gorbushina A."/>
            <person name="Stielow B."/>
            <person name="Teixiera M."/>
            <person name="Abouelleil A."/>
            <person name="Chapman S.B."/>
            <person name="Priest M."/>
            <person name="Young S.K."/>
            <person name="Wortman J."/>
            <person name="Nusbaum C."/>
            <person name="Birren B."/>
        </authorList>
    </citation>
    <scope>NUCLEOTIDE SEQUENCE [LARGE SCALE GENOMIC DNA]</scope>
    <source>
        <strain evidence="2 3">CBS 40295</strain>
    </source>
</reference>
<dbReference type="STRING" id="212818.A0A0D1ZMT8"/>
<proteinExistence type="predicted"/>
<name>A0A0D1ZMT8_EXOME</name>
<dbReference type="Pfam" id="PF06985">
    <property type="entry name" value="HET"/>
    <property type="match status" value="1"/>
</dbReference>